<dbReference type="GO" id="GO:0008986">
    <property type="term" value="F:pyruvate, water dikinase activity"/>
    <property type="evidence" value="ECO:0007669"/>
    <property type="project" value="UniProtKB-EC"/>
</dbReference>
<evidence type="ECO:0000313" key="7">
    <source>
        <dbReference type="Proteomes" id="UP000189475"/>
    </source>
</evidence>
<keyword evidence="3" id="KW-0547">Nucleotide-binding</keyword>
<keyword evidence="2" id="KW-0479">Metal-binding</keyword>
<gene>
    <name evidence="6" type="primary">ppsA_1</name>
    <name evidence="6" type="ORF">VPAL9027_01038</name>
</gene>
<keyword evidence="4" id="KW-0067">ATP-binding</keyword>
<dbReference type="PANTHER" id="PTHR43030">
    <property type="entry name" value="PHOSPHOENOLPYRUVATE SYNTHASE"/>
    <property type="match status" value="1"/>
</dbReference>
<dbReference type="GO" id="GO:0005524">
    <property type="term" value="F:ATP binding"/>
    <property type="evidence" value="ECO:0007669"/>
    <property type="project" value="UniProtKB-KW"/>
</dbReference>
<dbReference type="AlphaFoldDB" id="A0A1R4B2F1"/>
<evidence type="ECO:0000256" key="4">
    <source>
        <dbReference type="ARBA" id="ARBA00022840"/>
    </source>
</evidence>
<organism evidence="6 7">
    <name type="scientific">Vibrio palustris</name>
    <dbReference type="NCBI Taxonomy" id="1918946"/>
    <lineage>
        <taxon>Bacteria</taxon>
        <taxon>Pseudomonadati</taxon>
        <taxon>Pseudomonadota</taxon>
        <taxon>Gammaproteobacteria</taxon>
        <taxon>Vibrionales</taxon>
        <taxon>Vibrionaceae</taxon>
        <taxon>Vibrio</taxon>
    </lineage>
</organism>
<protein>
    <submittedName>
        <fullName evidence="6">Phosphoenolpyruvate synthase</fullName>
        <ecNumber evidence="6">2.7.9.2</ecNumber>
    </submittedName>
</protein>
<dbReference type="GO" id="GO:0046872">
    <property type="term" value="F:metal ion binding"/>
    <property type="evidence" value="ECO:0007669"/>
    <property type="project" value="UniProtKB-KW"/>
</dbReference>
<feature type="domain" description="PEP-utilising enzyme C-terminal" evidence="5">
    <location>
        <begin position="96"/>
        <end position="269"/>
    </location>
</feature>
<dbReference type="OrthoDB" id="5854851at2"/>
<evidence type="ECO:0000256" key="1">
    <source>
        <dbReference type="ARBA" id="ARBA00007837"/>
    </source>
</evidence>
<evidence type="ECO:0000256" key="2">
    <source>
        <dbReference type="ARBA" id="ARBA00022723"/>
    </source>
</evidence>
<evidence type="ECO:0000256" key="3">
    <source>
        <dbReference type="ARBA" id="ARBA00022741"/>
    </source>
</evidence>
<dbReference type="EC" id="2.7.9.2" evidence="6"/>
<proteinExistence type="inferred from homology"/>
<dbReference type="STRING" id="1918946.VPAL9027_01038"/>
<dbReference type="Gene3D" id="3.20.20.60">
    <property type="entry name" value="Phosphoenolpyruvate-binding domains"/>
    <property type="match status" value="1"/>
</dbReference>
<keyword evidence="7" id="KW-1185">Reference proteome</keyword>
<reference evidence="6 7" key="1">
    <citation type="submission" date="2017-02" db="EMBL/GenBank/DDBJ databases">
        <authorList>
            <person name="Peterson S.W."/>
        </authorList>
    </citation>
    <scope>NUCLEOTIDE SEQUENCE [LARGE SCALE GENOMIC DNA]</scope>
    <source>
        <strain evidence="6 7">CECT 9027</strain>
    </source>
</reference>
<dbReference type="Pfam" id="PF02896">
    <property type="entry name" value="PEP-utilizers_C"/>
    <property type="match status" value="1"/>
</dbReference>
<dbReference type="RefSeq" id="WP_077312974.1">
    <property type="nucleotide sequence ID" value="NZ_AP024887.1"/>
</dbReference>
<accession>A0A1R4B2F1</accession>
<dbReference type="EMBL" id="FUFT01000002">
    <property type="protein sequence ID" value="SJL83089.1"/>
    <property type="molecule type" value="Genomic_DNA"/>
</dbReference>
<evidence type="ECO:0000259" key="5">
    <source>
        <dbReference type="Pfam" id="PF02896"/>
    </source>
</evidence>
<keyword evidence="6" id="KW-0808">Transferase</keyword>
<sequence>MSEQNMSIVDTGLNIGTGVPSDTIQGDSSAVFVSLSELIAEHVFYHPALVSGTENLSELELQSLASILNEKSIKEHFIATLVTAIQEEIADKNALVKISLSDSDSHHFKTLIGGHSVESDEVNPAIGLRGVSRFASQAYAEGFKLECEVIKTLQKLHYNIEIVVPFVRSLSDAATIIDRLAEQGLPRGLNGLKVSYVCQVPSAALLADRLLQYFDGVVIDWDGLTQCTLGIDKYNEALAYLYNPESQSITMLVDYVTSAAVKVHKPLSIVTTGLADYTKLQTYLLDNHSTTRIFNF</sequence>
<dbReference type="Proteomes" id="UP000189475">
    <property type="component" value="Unassembled WGS sequence"/>
</dbReference>
<evidence type="ECO:0000313" key="6">
    <source>
        <dbReference type="EMBL" id="SJL83089.1"/>
    </source>
</evidence>
<dbReference type="InterPro" id="IPR015813">
    <property type="entry name" value="Pyrv/PenolPyrv_kinase-like_dom"/>
</dbReference>
<comment type="similarity">
    <text evidence="1">Belongs to the PEP-utilizing enzyme family.</text>
</comment>
<dbReference type="InterPro" id="IPR000121">
    <property type="entry name" value="PEP_util_C"/>
</dbReference>
<dbReference type="InterPro" id="IPR006319">
    <property type="entry name" value="PEP_synth"/>
</dbReference>
<dbReference type="SUPFAM" id="SSF51621">
    <property type="entry name" value="Phosphoenolpyruvate/pyruvate domain"/>
    <property type="match status" value="1"/>
</dbReference>
<name>A0A1R4B2F1_9VIBR</name>
<keyword evidence="6" id="KW-0670">Pyruvate</keyword>
<dbReference type="PANTHER" id="PTHR43030:SF1">
    <property type="entry name" value="PHOSPHOENOLPYRUVATE SYNTHASE"/>
    <property type="match status" value="1"/>
</dbReference>
<dbReference type="InterPro" id="IPR040442">
    <property type="entry name" value="Pyrv_kinase-like_dom_sf"/>
</dbReference>